<feature type="region of interest" description="Disordered" evidence="1">
    <location>
        <begin position="485"/>
        <end position="504"/>
    </location>
</feature>
<name>A0A6M1ST80_9BACT</name>
<feature type="compositionally biased region" description="Polar residues" evidence="1">
    <location>
        <begin position="490"/>
        <end position="504"/>
    </location>
</feature>
<sequence length="504" mass="57430">MTKLDCNTSFSCTLHLGLPFLFAGILLLSIFPANAGAQNKVTILKADSIVGDTYKNERVRKLMGNVHLRSENMEMLCDSAYQFVNKSEMRAFGNIQIDTEDEKIWADSLTYFTDIDFSQLRGRVVIENDSTTLFGNSVDYRFTTKVAHFLDDIRFEDQQGILLADSGFYYREADSAVFRGHVQLRDSLKYLEGDSLFTNRSSEYYELYGNVFGDDQENKTMIRGQYLESDSTGRSLLKEEAWLKNFESDTTDSTSTDTTHIQARKILSLEQRSAQDTTTIVHGYENVRIWSPDFSALSDTTQYTDSTDTFELWSNARAWHKQVQLTGPYIKAKIVDGNIDSLKSYPQPFSVQQDTSIDRLNQITGDTLHADFNEGDLRQIYVFGNSHLLRFTKNEAGDTDGALDMTAPDIRIFFERGELIEMKGIGAINGSYLPESEQTANKKLEGFSWDPKMRPNRPSPPMQRRFAPVPDTVFFKLPPRYIEHLEKSKPQSPKLISNTPQKEP</sequence>
<feature type="region of interest" description="Disordered" evidence="1">
    <location>
        <begin position="444"/>
        <end position="467"/>
    </location>
</feature>
<evidence type="ECO:0000256" key="1">
    <source>
        <dbReference type="SAM" id="MobiDB-lite"/>
    </source>
</evidence>
<dbReference type="Gene3D" id="2.60.450.10">
    <property type="entry name" value="Lipopolysaccharide (LPS) transport protein A like domain"/>
    <property type="match status" value="2"/>
</dbReference>
<dbReference type="RefSeq" id="WP_165264865.1">
    <property type="nucleotide sequence ID" value="NZ_JAALLS010000001.1"/>
</dbReference>
<proteinExistence type="predicted"/>
<evidence type="ECO:0000313" key="4">
    <source>
        <dbReference type="Proteomes" id="UP000479132"/>
    </source>
</evidence>
<evidence type="ECO:0000259" key="2">
    <source>
        <dbReference type="Pfam" id="PF13100"/>
    </source>
</evidence>
<keyword evidence="4" id="KW-1185">Reference proteome</keyword>
<dbReference type="Pfam" id="PF13100">
    <property type="entry name" value="OstA_2"/>
    <property type="match status" value="1"/>
</dbReference>
<comment type="caution">
    <text evidence="3">The sequence shown here is derived from an EMBL/GenBank/DDBJ whole genome shotgun (WGS) entry which is preliminary data.</text>
</comment>
<gene>
    <name evidence="3" type="ORF">G3569_00205</name>
</gene>
<protein>
    <recommendedName>
        <fullName evidence="2">Organic solvent tolerance-like N-terminal domain-containing protein</fullName>
    </recommendedName>
</protein>
<dbReference type="Proteomes" id="UP000479132">
    <property type="component" value="Unassembled WGS sequence"/>
</dbReference>
<organism evidence="3 4">
    <name type="scientific">Fodinibius halophilus</name>
    <dbReference type="NCBI Taxonomy" id="1736908"/>
    <lineage>
        <taxon>Bacteria</taxon>
        <taxon>Pseudomonadati</taxon>
        <taxon>Balneolota</taxon>
        <taxon>Balneolia</taxon>
        <taxon>Balneolales</taxon>
        <taxon>Balneolaceae</taxon>
        <taxon>Fodinibius</taxon>
    </lineage>
</organism>
<dbReference type="EMBL" id="JAALLS010000001">
    <property type="protein sequence ID" value="NGP86756.1"/>
    <property type="molecule type" value="Genomic_DNA"/>
</dbReference>
<reference evidence="3 4" key="1">
    <citation type="submission" date="2020-02" db="EMBL/GenBank/DDBJ databases">
        <title>Aliifodinibius halophilus 2W32, complete genome.</title>
        <authorList>
            <person name="Li Y."/>
            <person name="Wu S."/>
        </authorList>
    </citation>
    <scope>NUCLEOTIDE SEQUENCE [LARGE SCALE GENOMIC DNA]</scope>
    <source>
        <strain evidence="3 4">2W32</strain>
    </source>
</reference>
<accession>A0A6M1ST80</accession>
<feature type="domain" description="Organic solvent tolerance-like N-terminal" evidence="2">
    <location>
        <begin position="39"/>
        <end position="187"/>
    </location>
</feature>
<dbReference type="InterPro" id="IPR005653">
    <property type="entry name" value="OstA-like_N"/>
</dbReference>
<dbReference type="AlphaFoldDB" id="A0A6M1ST80"/>
<evidence type="ECO:0000313" key="3">
    <source>
        <dbReference type="EMBL" id="NGP86756.1"/>
    </source>
</evidence>